<keyword evidence="2" id="KW-1185">Reference proteome</keyword>
<evidence type="ECO:0000313" key="2">
    <source>
        <dbReference type="Proteomes" id="UP001208570"/>
    </source>
</evidence>
<proteinExistence type="predicted"/>
<dbReference type="AlphaFoldDB" id="A0AAD9JPT0"/>
<dbReference type="EMBL" id="JAODUP010000201">
    <property type="protein sequence ID" value="KAK2156989.1"/>
    <property type="molecule type" value="Genomic_DNA"/>
</dbReference>
<gene>
    <name evidence="1" type="ORF">LSH36_201g04076</name>
</gene>
<organism evidence="1 2">
    <name type="scientific">Paralvinella palmiformis</name>
    <dbReference type="NCBI Taxonomy" id="53620"/>
    <lineage>
        <taxon>Eukaryota</taxon>
        <taxon>Metazoa</taxon>
        <taxon>Spiralia</taxon>
        <taxon>Lophotrochozoa</taxon>
        <taxon>Annelida</taxon>
        <taxon>Polychaeta</taxon>
        <taxon>Sedentaria</taxon>
        <taxon>Canalipalpata</taxon>
        <taxon>Terebellida</taxon>
        <taxon>Terebelliformia</taxon>
        <taxon>Alvinellidae</taxon>
        <taxon>Paralvinella</taxon>
    </lineage>
</organism>
<comment type="caution">
    <text evidence="1">The sequence shown here is derived from an EMBL/GenBank/DDBJ whole genome shotgun (WGS) entry which is preliminary data.</text>
</comment>
<dbReference type="Proteomes" id="UP001208570">
    <property type="component" value="Unassembled WGS sequence"/>
</dbReference>
<sequence>MGNTAPKHLLSQSGVSSNNILICGVMWKQTCENYLWCSAVVGHFHTGRAVVGQKYRPTHMSTIHTYTHTDRETER</sequence>
<evidence type="ECO:0000313" key="1">
    <source>
        <dbReference type="EMBL" id="KAK2156989.1"/>
    </source>
</evidence>
<accession>A0AAD9JPT0</accession>
<protein>
    <submittedName>
        <fullName evidence="1">Uncharacterized protein</fullName>
    </submittedName>
</protein>
<name>A0AAD9JPT0_9ANNE</name>
<reference evidence="1" key="1">
    <citation type="journal article" date="2023" name="Mol. Biol. Evol.">
        <title>Third-Generation Sequencing Reveals the Adaptive Role of the Epigenome in Three Deep-Sea Polychaetes.</title>
        <authorList>
            <person name="Perez M."/>
            <person name="Aroh O."/>
            <person name="Sun Y."/>
            <person name="Lan Y."/>
            <person name="Juniper S.K."/>
            <person name="Young C.R."/>
            <person name="Angers B."/>
            <person name="Qian P.Y."/>
        </authorList>
    </citation>
    <scope>NUCLEOTIDE SEQUENCE</scope>
    <source>
        <strain evidence="1">P08H-3</strain>
    </source>
</reference>